<organism evidence="2 3">
    <name type="scientific">Riccia fluitans</name>
    <dbReference type="NCBI Taxonomy" id="41844"/>
    <lineage>
        <taxon>Eukaryota</taxon>
        <taxon>Viridiplantae</taxon>
        <taxon>Streptophyta</taxon>
        <taxon>Embryophyta</taxon>
        <taxon>Marchantiophyta</taxon>
        <taxon>Marchantiopsida</taxon>
        <taxon>Marchantiidae</taxon>
        <taxon>Marchantiales</taxon>
        <taxon>Ricciaceae</taxon>
        <taxon>Riccia</taxon>
    </lineage>
</organism>
<sequence length="102" mass="11204">MNQLTGRPNLQASATCVGVRVRVSVSLSLQTLLTRLLFSTGAQQSGVYVTLTASFMSTLLPLSFVFRKAFVTRLRTAFYLTLYSLVAAALISFLYLEVTSPF</sequence>
<evidence type="ECO:0000313" key="3">
    <source>
        <dbReference type="Proteomes" id="UP001605036"/>
    </source>
</evidence>
<keyword evidence="3" id="KW-1185">Reference proteome</keyword>
<dbReference type="AlphaFoldDB" id="A0ABD1XXB6"/>
<evidence type="ECO:0000313" key="2">
    <source>
        <dbReference type="EMBL" id="KAL2613594.1"/>
    </source>
</evidence>
<gene>
    <name evidence="2" type="ORF">R1flu_025286</name>
</gene>
<feature type="transmembrane region" description="Helical" evidence="1">
    <location>
        <begin position="46"/>
        <end position="66"/>
    </location>
</feature>
<dbReference type="Proteomes" id="UP001605036">
    <property type="component" value="Unassembled WGS sequence"/>
</dbReference>
<keyword evidence="1" id="KW-1133">Transmembrane helix</keyword>
<name>A0ABD1XXB6_9MARC</name>
<comment type="caution">
    <text evidence="2">The sequence shown here is derived from an EMBL/GenBank/DDBJ whole genome shotgun (WGS) entry which is preliminary data.</text>
</comment>
<evidence type="ECO:0008006" key="4">
    <source>
        <dbReference type="Google" id="ProtNLM"/>
    </source>
</evidence>
<proteinExistence type="predicted"/>
<reference evidence="2 3" key="1">
    <citation type="submission" date="2024-09" db="EMBL/GenBank/DDBJ databases">
        <title>Chromosome-scale assembly of Riccia fluitans.</title>
        <authorList>
            <person name="Paukszto L."/>
            <person name="Sawicki J."/>
            <person name="Karawczyk K."/>
            <person name="Piernik-Szablinska J."/>
            <person name="Szczecinska M."/>
            <person name="Mazdziarz M."/>
        </authorList>
    </citation>
    <scope>NUCLEOTIDE SEQUENCE [LARGE SCALE GENOMIC DNA]</scope>
    <source>
        <strain evidence="2">Rf_01</strain>
        <tissue evidence="2">Aerial parts of the thallus</tissue>
    </source>
</reference>
<keyword evidence="1" id="KW-0812">Transmembrane</keyword>
<evidence type="ECO:0000256" key="1">
    <source>
        <dbReference type="SAM" id="Phobius"/>
    </source>
</evidence>
<keyword evidence="1" id="KW-0472">Membrane</keyword>
<protein>
    <recommendedName>
        <fullName evidence="4">WAT1-related protein</fullName>
    </recommendedName>
</protein>
<dbReference type="EMBL" id="JBHFFA010000007">
    <property type="protein sequence ID" value="KAL2613594.1"/>
    <property type="molecule type" value="Genomic_DNA"/>
</dbReference>
<accession>A0ABD1XXB6</accession>
<feature type="transmembrane region" description="Helical" evidence="1">
    <location>
        <begin position="78"/>
        <end position="96"/>
    </location>
</feature>